<evidence type="ECO:0000256" key="1">
    <source>
        <dbReference type="SAM" id="MobiDB-lite"/>
    </source>
</evidence>
<feature type="compositionally biased region" description="Basic residues" evidence="1">
    <location>
        <begin position="55"/>
        <end position="72"/>
    </location>
</feature>
<protein>
    <submittedName>
        <fullName evidence="2">Uncharacterized protein</fullName>
    </submittedName>
</protein>
<reference evidence="2 3" key="1">
    <citation type="submission" date="2021-08" db="EMBL/GenBank/DDBJ databases">
        <title>Draft Genome Sequence of Phanerochaete sordida strain YK-624.</title>
        <authorList>
            <person name="Mori T."/>
            <person name="Dohra H."/>
            <person name="Suzuki T."/>
            <person name="Kawagishi H."/>
            <person name="Hirai H."/>
        </authorList>
    </citation>
    <scope>NUCLEOTIDE SEQUENCE [LARGE SCALE GENOMIC DNA]</scope>
    <source>
        <strain evidence="2 3">YK-624</strain>
    </source>
</reference>
<sequence length="72" mass="8076">MTCAVFLGYKRSIKCISARCRTSSSPRRALLLPPLSHSLPVVRRSPTHAPTRPLRGARARSHRVPPRRLAHL</sequence>
<name>A0A9P3GS88_9APHY</name>
<comment type="caution">
    <text evidence="2">The sequence shown here is derived from an EMBL/GenBank/DDBJ whole genome shotgun (WGS) entry which is preliminary data.</text>
</comment>
<evidence type="ECO:0000313" key="2">
    <source>
        <dbReference type="EMBL" id="GJF00879.1"/>
    </source>
</evidence>
<gene>
    <name evidence="2" type="ORF">PsYK624_171810</name>
</gene>
<dbReference type="Proteomes" id="UP000703269">
    <property type="component" value="Unassembled WGS sequence"/>
</dbReference>
<keyword evidence="3" id="KW-1185">Reference proteome</keyword>
<dbReference type="AlphaFoldDB" id="A0A9P3GS88"/>
<proteinExistence type="predicted"/>
<accession>A0A9P3GS88</accession>
<feature type="region of interest" description="Disordered" evidence="1">
    <location>
        <begin position="41"/>
        <end position="72"/>
    </location>
</feature>
<dbReference type="EMBL" id="BPQB01000226">
    <property type="protein sequence ID" value="GJF00879.1"/>
    <property type="molecule type" value="Genomic_DNA"/>
</dbReference>
<organism evidence="2 3">
    <name type="scientific">Phanerochaete sordida</name>
    <dbReference type="NCBI Taxonomy" id="48140"/>
    <lineage>
        <taxon>Eukaryota</taxon>
        <taxon>Fungi</taxon>
        <taxon>Dikarya</taxon>
        <taxon>Basidiomycota</taxon>
        <taxon>Agaricomycotina</taxon>
        <taxon>Agaricomycetes</taxon>
        <taxon>Polyporales</taxon>
        <taxon>Phanerochaetaceae</taxon>
        <taxon>Phanerochaete</taxon>
    </lineage>
</organism>
<evidence type="ECO:0000313" key="3">
    <source>
        <dbReference type="Proteomes" id="UP000703269"/>
    </source>
</evidence>